<organism evidence="2 3">
    <name type="scientific">Heterodermia speciosa</name>
    <dbReference type="NCBI Taxonomy" id="116794"/>
    <lineage>
        <taxon>Eukaryota</taxon>
        <taxon>Fungi</taxon>
        <taxon>Dikarya</taxon>
        <taxon>Ascomycota</taxon>
        <taxon>Pezizomycotina</taxon>
        <taxon>Lecanoromycetes</taxon>
        <taxon>OSLEUM clade</taxon>
        <taxon>Lecanoromycetidae</taxon>
        <taxon>Caliciales</taxon>
        <taxon>Physciaceae</taxon>
        <taxon>Heterodermia</taxon>
    </lineage>
</organism>
<name>A0A8H3J3U0_9LECA</name>
<evidence type="ECO:0000313" key="2">
    <source>
        <dbReference type="EMBL" id="CAF9940183.1"/>
    </source>
</evidence>
<feature type="region of interest" description="Disordered" evidence="1">
    <location>
        <begin position="51"/>
        <end position="74"/>
    </location>
</feature>
<keyword evidence="3" id="KW-1185">Reference proteome</keyword>
<comment type="caution">
    <text evidence="2">The sequence shown here is derived from an EMBL/GenBank/DDBJ whole genome shotgun (WGS) entry which is preliminary data.</text>
</comment>
<proteinExistence type="predicted"/>
<reference evidence="2" key="1">
    <citation type="submission" date="2021-03" db="EMBL/GenBank/DDBJ databases">
        <authorList>
            <person name="Tagirdzhanova G."/>
        </authorList>
    </citation>
    <scope>NUCLEOTIDE SEQUENCE</scope>
</reference>
<dbReference type="EMBL" id="CAJPDS010000147">
    <property type="protein sequence ID" value="CAF9940183.1"/>
    <property type="molecule type" value="Genomic_DNA"/>
</dbReference>
<gene>
    <name evidence="2" type="ORF">HETSPECPRED_002192</name>
</gene>
<dbReference type="Proteomes" id="UP000664521">
    <property type="component" value="Unassembled WGS sequence"/>
</dbReference>
<sequence length="208" mass="22613">MVGVTAHAIWGDLEQAPKFAIEPVQVPQVHRWATEQAEPGLRRLSGLKEEEKEVGLHPGENGGEHPIPPPERPEDLAVPVTEGEEVLEANDTAGFVEVVLVLNVLAEEDVDGFFEDDVIFDDGVSVDVDGDEEAASEAVEKNVVDPVAKTELCGIPDGKDETSKLCSSNFWASLMDKSPTGLSNAPMQTFIWFWPVVQVSGFRQHQAS</sequence>
<evidence type="ECO:0000313" key="3">
    <source>
        <dbReference type="Proteomes" id="UP000664521"/>
    </source>
</evidence>
<evidence type="ECO:0000256" key="1">
    <source>
        <dbReference type="SAM" id="MobiDB-lite"/>
    </source>
</evidence>
<accession>A0A8H3J3U0</accession>
<dbReference type="AlphaFoldDB" id="A0A8H3J3U0"/>
<protein>
    <submittedName>
        <fullName evidence="2">Uncharacterized protein</fullName>
    </submittedName>
</protein>